<name>A0ABY7Y6X1_9GAMM</name>
<organism evidence="2 3">
    <name type="scientific">Stenotrophomonas forensis</name>
    <dbReference type="NCBI Taxonomy" id="2871169"/>
    <lineage>
        <taxon>Bacteria</taxon>
        <taxon>Pseudomonadati</taxon>
        <taxon>Pseudomonadota</taxon>
        <taxon>Gammaproteobacteria</taxon>
        <taxon>Lysobacterales</taxon>
        <taxon>Lysobacteraceae</taxon>
        <taxon>Stenotrophomonas</taxon>
        <taxon>Stenotrophomonas maltophilia group</taxon>
    </lineage>
</organism>
<gene>
    <name evidence="2" type="ORF">K5L94_10855</name>
</gene>
<reference evidence="2 3" key="1">
    <citation type="submission" date="2021-08" db="EMBL/GenBank/DDBJ databases">
        <title>Stenotrophomonas forensis sp. nov., isolated from contaminated viral transport media.</title>
        <authorList>
            <person name="Nguyen S.V."/>
            <person name="Edwards D."/>
            <person name="Scott S."/>
            <person name="Doss J."/>
            <person name="Merid S."/>
            <person name="Zelaya E."/>
            <person name="Maza C."/>
            <person name="Mann M."/>
            <person name="Hamilton B."/>
            <person name="Blackwell R."/>
            <person name="Tran A."/>
            <person name="Hauser J."/>
        </authorList>
    </citation>
    <scope>NUCLEOTIDE SEQUENCE [LARGE SCALE GENOMIC DNA]</scope>
    <source>
        <strain evidence="2 3">DFS-20110405</strain>
    </source>
</reference>
<dbReference type="Proteomes" id="UP001216828">
    <property type="component" value="Chromosome"/>
</dbReference>
<protein>
    <submittedName>
        <fullName evidence="2">Uncharacterized protein</fullName>
    </submittedName>
</protein>
<accession>A0ABY7Y6X1</accession>
<proteinExistence type="predicted"/>
<dbReference type="EMBL" id="CP082270">
    <property type="protein sequence ID" value="WDM65738.1"/>
    <property type="molecule type" value="Genomic_DNA"/>
</dbReference>
<dbReference type="RefSeq" id="WP_274512586.1">
    <property type="nucleotide sequence ID" value="NZ_CP082270.1"/>
</dbReference>
<feature type="region of interest" description="Disordered" evidence="1">
    <location>
        <begin position="1"/>
        <end position="28"/>
    </location>
</feature>
<evidence type="ECO:0000256" key="1">
    <source>
        <dbReference type="SAM" id="MobiDB-lite"/>
    </source>
</evidence>
<evidence type="ECO:0000313" key="2">
    <source>
        <dbReference type="EMBL" id="WDM65738.1"/>
    </source>
</evidence>
<keyword evidence="3" id="KW-1185">Reference proteome</keyword>
<evidence type="ECO:0000313" key="3">
    <source>
        <dbReference type="Proteomes" id="UP001216828"/>
    </source>
</evidence>
<sequence>MGSSGSGRFSDYPGTPAAQVPAGSGGGISGGGSGIDRCAQAFSVVLDDVGNCDYFSNFKAVPPVGTTLTITIGAARLFAKDSNGVNVGAIPTRLNYLAACLDDGFSYEGVVTASSTSPFPLVAADFVAV</sequence>